<organism evidence="2">
    <name type="scientific">Drosophila melanogaster</name>
    <name type="common">Fruit fly</name>
    <dbReference type="NCBI Taxonomy" id="7227"/>
    <lineage>
        <taxon>Eukaryota</taxon>
        <taxon>Metazoa</taxon>
        <taxon>Ecdysozoa</taxon>
        <taxon>Arthropoda</taxon>
        <taxon>Hexapoda</taxon>
        <taxon>Insecta</taxon>
        <taxon>Pterygota</taxon>
        <taxon>Neoptera</taxon>
        <taxon>Endopterygota</taxon>
        <taxon>Diptera</taxon>
        <taxon>Brachycera</taxon>
        <taxon>Muscomorpha</taxon>
        <taxon>Ephydroidea</taxon>
        <taxon>Drosophilidae</taxon>
        <taxon>Drosophila</taxon>
        <taxon>Sophophora</taxon>
    </lineage>
</organism>
<gene>
    <name evidence="2" type="ORF">HDC03205</name>
</gene>
<feature type="region of interest" description="Disordered" evidence="1">
    <location>
        <begin position="60"/>
        <end position="88"/>
    </location>
</feature>
<dbReference type="EMBL" id="BK003556">
    <property type="protein sequence ID" value="DAA03755.1"/>
    <property type="molecule type" value="Genomic_DNA"/>
</dbReference>
<sequence length="182" mass="20503">MSSAYTFMAKSQRQLAGGRVAESPRKASRQAGRQADWQRLYRHNIYGLDQQSKMVEKPHYSPTAFNNHTEHGKWQRRGPGNENRTSRPCMALSPMPTAQWSPKREGALNYANDLLHKTKWQVAIWQQQVDAPKTEPPAGKLCNCSRPKARAKTEAEVEAKNPEAVAEAAARGTVHEIRSQVK</sequence>
<feature type="compositionally biased region" description="Polar residues" evidence="1">
    <location>
        <begin position="1"/>
        <end position="14"/>
    </location>
</feature>
<name>Q6IH60_DROME</name>
<proteinExistence type="predicted"/>
<evidence type="ECO:0000256" key="1">
    <source>
        <dbReference type="SAM" id="MobiDB-lite"/>
    </source>
</evidence>
<accession>Q6IH60</accession>
<dbReference type="AlphaFoldDB" id="Q6IH60"/>
<feature type="region of interest" description="Disordered" evidence="1">
    <location>
        <begin position="1"/>
        <end position="35"/>
    </location>
</feature>
<evidence type="ECO:0000313" key="2">
    <source>
        <dbReference type="EMBL" id="DAA03755.1"/>
    </source>
</evidence>
<reference evidence="2" key="1">
    <citation type="journal article" date="2003" name="Genome Biol.">
        <title>An integrated gene annotation and transcriptional profiling approach towards the full gene content of the Drosophila genome.</title>
        <authorList>
            <person name="Hild M."/>
            <person name="Beckmann B."/>
            <person name="Haas S.A."/>
            <person name="Koch B."/>
            <person name="Solovyev V."/>
            <person name="Busold C."/>
            <person name="Fellenberg K."/>
            <person name="Boutros M."/>
            <person name="Vingron M."/>
            <person name="Sauer F."/>
            <person name="Hoheisel J.D."/>
            <person name="Paro R."/>
        </authorList>
    </citation>
    <scope>NUCLEOTIDE SEQUENCE</scope>
</reference>
<feature type="compositionally biased region" description="Basic and acidic residues" evidence="1">
    <location>
        <begin position="173"/>
        <end position="182"/>
    </location>
</feature>
<feature type="region of interest" description="Disordered" evidence="1">
    <location>
        <begin position="154"/>
        <end position="182"/>
    </location>
</feature>
<protein>
    <submittedName>
        <fullName evidence="2">HDC03205</fullName>
    </submittedName>
</protein>